<evidence type="ECO:0000313" key="8">
    <source>
        <dbReference type="EMBL" id="JAG75688.1"/>
    </source>
</evidence>
<dbReference type="Proteomes" id="UP000694866">
    <property type="component" value="Unplaced"/>
</dbReference>
<dbReference type="GO" id="GO:0043495">
    <property type="term" value="F:protein-membrane adaptor activity"/>
    <property type="evidence" value="ECO:0007669"/>
    <property type="project" value="TreeGrafter"/>
</dbReference>
<name>A0A0C9RC89_9HYME</name>
<evidence type="ECO:0000256" key="3">
    <source>
        <dbReference type="ARBA" id="ARBA00022989"/>
    </source>
</evidence>
<keyword evidence="4 5" id="KW-0472">Membrane</keyword>
<dbReference type="InterPro" id="IPR045119">
    <property type="entry name" value="SUN1-5"/>
</dbReference>
<keyword evidence="3 5" id="KW-1133">Transmembrane helix</keyword>
<dbReference type="EMBL" id="GBYB01005922">
    <property type="protein sequence ID" value="JAG75689.1"/>
    <property type="molecule type" value="Transcribed_RNA"/>
</dbReference>
<protein>
    <submittedName>
        <fullName evidence="11">SUN domain-containing protein 1</fullName>
    </submittedName>
    <submittedName>
        <fullName evidence="7">Sun1_0 protein</fullName>
    </submittedName>
    <submittedName>
        <fullName evidence="9">Sun1_1 protein</fullName>
    </submittedName>
    <submittedName>
        <fullName evidence="8">Sun1_2 protein</fullName>
    </submittedName>
</protein>
<feature type="transmembrane region" description="Helical" evidence="5">
    <location>
        <begin position="65"/>
        <end position="86"/>
    </location>
</feature>
<dbReference type="Gene3D" id="2.60.120.260">
    <property type="entry name" value="Galactose-binding domain-like"/>
    <property type="match status" value="1"/>
</dbReference>
<dbReference type="PANTHER" id="PTHR12911:SF8">
    <property type="entry name" value="KLAROID PROTEIN-RELATED"/>
    <property type="match status" value="1"/>
</dbReference>
<accession>A0A9R1U0F1</accession>
<dbReference type="AlphaFoldDB" id="A0A0C9RC89"/>
<evidence type="ECO:0000256" key="2">
    <source>
        <dbReference type="ARBA" id="ARBA00022692"/>
    </source>
</evidence>
<comment type="subcellular location">
    <subcellularLocation>
        <location evidence="1">Membrane</location>
    </subcellularLocation>
</comment>
<dbReference type="GO" id="GO:0034993">
    <property type="term" value="C:meiotic nuclear membrane microtubule tethering complex"/>
    <property type="evidence" value="ECO:0007669"/>
    <property type="project" value="TreeGrafter"/>
</dbReference>
<dbReference type="KEGG" id="fas:105266279"/>
<dbReference type="EMBL" id="GBYB01005920">
    <property type="protein sequence ID" value="JAG75687.1"/>
    <property type="molecule type" value="Transcribed_RNA"/>
</dbReference>
<organism evidence="7">
    <name type="scientific">Fopius arisanus</name>
    <dbReference type="NCBI Taxonomy" id="64838"/>
    <lineage>
        <taxon>Eukaryota</taxon>
        <taxon>Metazoa</taxon>
        <taxon>Ecdysozoa</taxon>
        <taxon>Arthropoda</taxon>
        <taxon>Hexapoda</taxon>
        <taxon>Insecta</taxon>
        <taxon>Pterygota</taxon>
        <taxon>Neoptera</taxon>
        <taxon>Endopterygota</taxon>
        <taxon>Hymenoptera</taxon>
        <taxon>Apocrita</taxon>
        <taxon>Ichneumonoidea</taxon>
        <taxon>Braconidae</taxon>
        <taxon>Opiinae</taxon>
        <taxon>Fopius</taxon>
    </lineage>
</organism>
<evidence type="ECO:0000259" key="6">
    <source>
        <dbReference type="PROSITE" id="PS51469"/>
    </source>
</evidence>
<gene>
    <name evidence="7" type="primary">Sun1_0</name>
    <name evidence="11" type="synonym">LOC105266279</name>
    <name evidence="9" type="synonym">Sun1_1</name>
    <name evidence="8" type="synonym">Sun1_2</name>
    <name evidence="9" type="ORF">g.12907</name>
    <name evidence="8" type="ORF">g.12909</name>
    <name evidence="7" type="ORF">g.12912</name>
</gene>
<dbReference type="PROSITE" id="PS51469">
    <property type="entry name" value="SUN"/>
    <property type="match status" value="1"/>
</dbReference>
<evidence type="ECO:0000256" key="4">
    <source>
        <dbReference type="ARBA" id="ARBA00023136"/>
    </source>
</evidence>
<dbReference type="GeneID" id="105266279"/>
<evidence type="ECO:0000313" key="7">
    <source>
        <dbReference type="EMBL" id="JAG75687.1"/>
    </source>
</evidence>
<keyword evidence="10" id="KW-1185">Reference proteome</keyword>
<evidence type="ECO:0000256" key="5">
    <source>
        <dbReference type="SAM" id="Phobius"/>
    </source>
</evidence>
<evidence type="ECO:0000313" key="10">
    <source>
        <dbReference type="Proteomes" id="UP000694866"/>
    </source>
</evidence>
<evidence type="ECO:0000256" key="1">
    <source>
        <dbReference type="ARBA" id="ARBA00004370"/>
    </source>
</evidence>
<sequence>MGITKCQKVVRSFSFNDFHKSSIGPAILDKQNPFMRILEIDLLVLLTVGYYFRRFTRAIKPMLRLIMTASFGITLLLTALLIHSSLNRSSSRELVITGQWQNTNYLMQLELERLKIKTLSLELTIRKMNFQLNAIRSHSKNHHEILADFASESAGGSIVDTPGTESYHDQNQIFRLFGIPIWKPNYFTPRKVIQPWSQAGECWAFHGTQGKIEIELAYSTYVDRVTLEHISASASLTGNINSAPKEFYVLGKFIDEYVEIGRFVYEILGPPSQMFQITEKGVQNRPIKHIMLRIISNWGNPDYTCIYRFKVHGKISNDVENV</sequence>
<dbReference type="EMBL" id="GBYB01005921">
    <property type="protein sequence ID" value="JAG75688.1"/>
    <property type="molecule type" value="Transcribed_RNA"/>
</dbReference>
<dbReference type="InterPro" id="IPR012919">
    <property type="entry name" value="SUN_dom"/>
</dbReference>
<keyword evidence="2 5" id="KW-0812">Transmembrane</keyword>
<proteinExistence type="predicted"/>
<dbReference type="Pfam" id="PF07738">
    <property type="entry name" value="Sad1_UNC"/>
    <property type="match status" value="1"/>
</dbReference>
<evidence type="ECO:0000313" key="11">
    <source>
        <dbReference type="RefSeq" id="XP_011302592.1"/>
    </source>
</evidence>
<dbReference type="OrthoDB" id="342281at2759"/>
<evidence type="ECO:0000313" key="9">
    <source>
        <dbReference type="EMBL" id="JAG75689.1"/>
    </source>
</evidence>
<feature type="domain" description="SUN" evidence="6">
    <location>
        <begin position="155"/>
        <end position="316"/>
    </location>
</feature>
<accession>A0A0C9RC89</accession>
<dbReference type="RefSeq" id="XP_011302592.1">
    <property type="nucleotide sequence ID" value="XM_011304290.1"/>
</dbReference>
<reference evidence="7" key="1">
    <citation type="submission" date="2015-01" db="EMBL/GenBank/DDBJ databases">
        <title>Transcriptome Assembly of Fopius arisanus.</title>
        <authorList>
            <person name="Geib S."/>
        </authorList>
    </citation>
    <scope>NUCLEOTIDE SEQUENCE</scope>
</reference>
<reference evidence="11" key="2">
    <citation type="submission" date="2025-04" db="UniProtKB">
        <authorList>
            <consortium name="RefSeq"/>
        </authorList>
    </citation>
    <scope>IDENTIFICATION</scope>
    <source>
        <strain evidence="11">USDA-PBARC FA_bdor</strain>
        <tissue evidence="11">Whole organism</tissue>
    </source>
</reference>
<dbReference type="PANTHER" id="PTHR12911">
    <property type="entry name" value="SAD1/UNC-84-LIKE PROTEIN-RELATED"/>
    <property type="match status" value="1"/>
</dbReference>